<dbReference type="GO" id="GO:0017046">
    <property type="term" value="F:peptide hormone binding"/>
    <property type="evidence" value="ECO:0007669"/>
    <property type="project" value="TreeGrafter"/>
</dbReference>
<dbReference type="PROSITE" id="PS50227">
    <property type="entry name" value="G_PROTEIN_RECEP_F2_3"/>
    <property type="match status" value="1"/>
</dbReference>
<comment type="subcellular location">
    <subcellularLocation>
        <location evidence="1">Cell membrane</location>
        <topology evidence="1">Multi-pass membrane protein</topology>
    </subcellularLocation>
</comment>
<dbReference type="PROSITE" id="PS50261">
    <property type="entry name" value="G_PROTEIN_RECEP_F2_4"/>
    <property type="match status" value="1"/>
</dbReference>
<evidence type="ECO:0000259" key="12">
    <source>
        <dbReference type="PROSITE" id="PS50261"/>
    </source>
</evidence>
<dbReference type="PANTHER" id="PTHR45620">
    <property type="entry name" value="PDF RECEPTOR-LIKE PROTEIN-RELATED"/>
    <property type="match status" value="1"/>
</dbReference>
<protein>
    <recommendedName>
        <fullName evidence="15">Parathyroid hormone/parathyroid hormone-related peptide receptor</fullName>
    </recommendedName>
</protein>
<name>A0AA38IMY6_9CUCU</name>
<accession>A0AA38IMY6</accession>
<evidence type="ECO:0000256" key="8">
    <source>
        <dbReference type="ARBA" id="ARBA00023170"/>
    </source>
</evidence>
<dbReference type="SMART" id="SM00008">
    <property type="entry name" value="HormR"/>
    <property type="match status" value="1"/>
</dbReference>
<feature type="transmembrane region" description="Helical" evidence="10">
    <location>
        <begin position="124"/>
        <end position="143"/>
    </location>
</feature>
<dbReference type="InterPro" id="IPR000832">
    <property type="entry name" value="GPCR_2_secretin-like"/>
</dbReference>
<dbReference type="InterPro" id="IPR001879">
    <property type="entry name" value="GPCR_2_extracellular_dom"/>
</dbReference>
<reference evidence="13" key="1">
    <citation type="journal article" date="2023" name="G3 (Bethesda)">
        <title>Whole genome assemblies of Zophobas morio and Tenebrio molitor.</title>
        <authorList>
            <person name="Kaur S."/>
            <person name="Stinson S.A."/>
            <person name="diCenzo G.C."/>
        </authorList>
    </citation>
    <scope>NUCLEOTIDE SEQUENCE</scope>
    <source>
        <strain evidence="13">QUZm001</strain>
    </source>
</reference>
<dbReference type="Pfam" id="PF02793">
    <property type="entry name" value="HRM"/>
    <property type="match status" value="1"/>
</dbReference>
<dbReference type="PRINTS" id="PR00249">
    <property type="entry name" value="GPCRSECRETIN"/>
</dbReference>
<dbReference type="GO" id="GO:0007188">
    <property type="term" value="P:adenylate cyclase-modulating G protein-coupled receptor signaling pathway"/>
    <property type="evidence" value="ECO:0007669"/>
    <property type="project" value="TreeGrafter"/>
</dbReference>
<proteinExistence type="inferred from homology"/>
<keyword evidence="3" id="KW-1003">Cell membrane</keyword>
<keyword evidence="4 10" id="KW-0812">Transmembrane</keyword>
<dbReference type="GO" id="GO:0008528">
    <property type="term" value="F:G protein-coupled peptide receptor activity"/>
    <property type="evidence" value="ECO:0007669"/>
    <property type="project" value="TreeGrafter"/>
</dbReference>
<evidence type="ECO:0000256" key="7">
    <source>
        <dbReference type="ARBA" id="ARBA00023136"/>
    </source>
</evidence>
<dbReference type="GO" id="GO:0005886">
    <property type="term" value="C:plasma membrane"/>
    <property type="evidence" value="ECO:0007669"/>
    <property type="project" value="UniProtKB-SubCell"/>
</dbReference>
<dbReference type="Gene3D" id="4.10.1240.10">
    <property type="entry name" value="GPCR, family 2, extracellular hormone receptor domain"/>
    <property type="match status" value="1"/>
</dbReference>
<evidence type="ECO:0000256" key="3">
    <source>
        <dbReference type="ARBA" id="ARBA00022475"/>
    </source>
</evidence>
<keyword evidence="7 10" id="KW-0472">Membrane</keyword>
<feature type="domain" description="G-protein coupled receptors family 2 profile 1" evidence="11">
    <location>
        <begin position="17"/>
        <end position="95"/>
    </location>
</feature>
<evidence type="ECO:0000256" key="10">
    <source>
        <dbReference type="SAM" id="Phobius"/>
    </source>
</evidence>
<organism evidence="13 14">
    <name type="scientific">Zophobas morio</name>
    <dbReference type="NCBI Taxonomy" id="2755281"/>
    <lineage>
        <taxon>Eukaryota</taxon>
        <taxon>Metazoa</taxon>
        <taxon>Ecdysozoa</taxon>
        <taxon>Arthropoda</taxon>
        <taxon>Hexapoda</taxon>
        <taxon>Insecta</taxon>
        <taxon>Pterygota</taxon>
        <taxon>Neoptera</taxon>
        <taxon>Endopterygota</taxon>
        <taxon>Coleoptera</taxon>
        <taxon>Polyphaga</taxon>
        <taxon>Cucujiformia</taxon>
        <taxon>Tenebrionidae</taxon>
        <taxon>Zophobas</taxon>
    </lineage>
</organism>
<keyword evidence="6" id="KW-0297">G-protein coupled receptor</keyword>
<gene>
    <name evidence="13" type="ORF">Zmor_009886</name>
</gene>
<dbReference type="EMBL" id="JALNTZ010000003">
    <property type="protein sequence ID" value="KAJ3658128.1"/>
    <property type="molecule type" value="Genomic_DNA"/>
</dbReference>
<feature type="transmembrane region" description="Helical" evidence="10">
    <location>
        <begin position="155"/>
        <end position="176"/>
    </location>
</feature>
<feature type="transmembrane region" description="Helical" evidence="10">
    <location>
        <begin position="199"/>
        <end position="221"/>
    </location>
</feature>
<sequence length="443" mass="51181">MIDPSELDDILERANFSCGSSGSKSSNGKFCQLVFDGIMCWRETPAGVLAKQSCSNEFIKSIKKGLATKQCDENGDWLTINSSPWTNYSQCGGFYIEKIIGNETSTNHTIYDTWIPIIEYVTQVGYVLSTVSLLIALFIFIRIKRLHCARNKLHMHFFGSFVMRAFMSLIKIGLFVKGTALPHETIYVDGEPVFNKTNYSWVCKAIVSLWHYFIISNYTFLLMEGAYLHNLLFLKLLSENGVAIYYCVGWGFPLLFILPWIILKALNENKYCWTTQSSKYIALLIDVPIGLTVLINFILFVLIIRILFVKLTSMYMQRWTQYQKLVRAILILVPLFGIPYAVSFVLSFYVTQNRTFEILWIFFDQSFTAFQGLFASLVYCLMNSDVQVEVVRKYRLFKDRNNREFKRRSRTISHTTQIALAEELQELPQGFGDEVINKTSDYF</sequence>
<evidence type="ECO:0000313" key="14">
    <source>
        <dbReference type="Proteomes" id="UP001168821"/>
    </source>
</evidence>
<feature type="transmembrane region" description="Helical" evidence="10">
    <location>
        <begin position="283"/>
        <end position="308"/>
    </location>
</feature>
<dbReference type="FunFam" id="1.20.1070.10:FF:000527">
    <property type="entry name" value="Parathyroid hormone/parathyroid hormone-related peptide receptor"/>
    <property type="match status" value="1"/>
</dbReference>
<feature type="domain" description="G-protein coupled receptors family 2 profile 2" evidence="12">
    <location>
        <begin position="118"/>
        <end position="383"/>
    </location>
</feature>
<dbReference type="InterPro" id="IPR036445">
    <property type="entry name" value="GPCR_2_extracell_dom_sf"/>
</dbReference>
<keyword evidence="14" id="KW-1185">Reference proteome</keyword>
<dbReference type="Proteomes" id="UP001168821">
    <property type="component" value="Unassembled WGS sequence"/>
</dbReference>
<feature type="transmembrane region" description="Helical" evidence="10">
    <location>
        <begin position="329"/>
        <end position="352"/>
    </location>
</feature>
<keyword evidence="8" id="KW-0675">Receptor</keyword>
<dbReference type="SUPFAM" id="SSF81321">
    <property type="entry name" value="Family A G protein-coupled receptor-like"/>
    <property type="match status" value="1"/>
</dbReference>
<comment type="similarity">
    <text evidence="2">Belongs to the G-protein coupled receptor 2 family.</text>
</comment>
<comment type="caution">
    <text evidence="13">The sequence shown here is derived from an EMBL/GenBank/DDBJ whole genome shotgun (WGS) entry which is preliminary data.</text>
</comment>
<dbReference type="Gene3D" id="1.20.1070.10">
    <property type="entry name" value="Rhodopsin 7-helix transmembrane proteins"/>
    <property type="match status" value="1"/>
</dbReference>
<dbReference type="Pfam" id="PF00002">
    <property type="entry name" value="7tm_2"/>
    <property type="match status" value="1"/>
</dbReference>
<keyword evidence="5 10" id="KW-1133">Transmembrane helix</keyword>
<evidence type="ECO:0000259" key="11">
    <source>
        <dbReference type="PROSITE" id="PS50227"/>
    </source>
</evidence>
<dbReference type="SUPFAM" id="SSF111418">
    <property type="entry name" value="Hormone receptor domain"/>
    <property type="match status" value="1"/>
</dbReference>
<evidence type="ECO:0000256" key="6">
    <source>
        <dbReference type="ARBA" id="ARBA00023040"/>
    </source>
</evidence>
<evidence type="ECO:0000256" key="9">
    <source>
        <dbReference type="ARBA" id="ARBA00023224"/>
    </source>
</evidence>
<evidence type="ECO:0000256" key="2">
    <source>
        <dbReference type="ARBA" id="ARBA00005314"/>
    </source>
</evidence>
<dbReference type="PANTHER" id="PTHR45620:SF1">
    <property type="entry name" value="G-PROTEIN COUPLED RECEPTORS FAMILY 2 PROFILE 2 DOMAIN-CONTAINING PROTEIN"/>
    <property type="match status" value="1"/>
</dbReference>
<dbReference type="AlphaFoldDB" id="A0AA38IMY6"/>
<evidence type="ECO:0000256" key="1">
    <source>
        <dbReference type="ARBA" id="ARBA00004651"/>
    </source>
</evidence>
<dbReference type="InterPro" id="IPR017981">
    <property type="entry name" value="GPCR_2-like_7TM"/>
</dbReference>
<feature type="transmembrane region" description="Helical" evidence="10">
    <location>
        <begin position="358"/>
        <end position="382"/>
    </location>
</feature>
<feature type="transmembrane region" description="Helical" evidence="10">
    <location>
        <begin position="242"/>
        <end position="263"/>
    </location>
</feature>
<evidence type="ECO:0000256" key="4">
    <source>
        <dbReference type="ARBA" id="ARBA00022692"/>
    </source>
</evidence>
<evidence type="ECO:0000313" key="13">
    <source>
        <dbReference type="EMBL" id="KAJ3658128.1"/>
    </source>
</evidence>
<evidence type="ECO:0000256" key="5">
    <source>
        <dbReference type="ARBA" id="ARBA00022989"/>
    </source>
</evidence>
<dbReference type="InterPro" id="IPR050332">
    <property type="entry name" value="GPCR_2"/>
</dbReference>
<evidence type="ECO:0008006" key="15">
    <source>
        <dbReference type="Google" id="ProtNLM"/>
    </source>
</evidence>
<keyword evidence="9" id="KW-0807">Transducer</keyword>
<dbReference type="GO" id="GO:0007166">
    <property type="term" value="P:cell surface receptor signaling pathway"/>
    <property type="evidence" value="ECO:0007669"/>
    <property type="project" value="InterPro"/>
</dbReference>